<reference evidence="4" key="1">
    <citation type="journal article" date="2022" name="Int. J. Syst. Evol. Microbiol.">
        <title>Apilactobacillus apisilvae sp. nov., Nicolia spurrieriana gen. nov. sp. nov., Bombilactobacillus folatiphilus sp. nov. and Bombilactobacillus thymidiniphilus sp. nov., four new lactic acid bacterial isolates from stingless bees Tetragonula carbonaria and Austroplebeia australis.</title>
        <authorList>
            <person name="Oliphant S.A."/>
            <person name="Watson-Haigh N.S."/>
            <person name="Sumby K.M."/>
            <person name="Gardner J."/>
            <person name="Groom S."/>
            <person name="Jiranek V."/>
        </authorList>
    </citation>
    <scope>NUCLEOTIDE SEQUENCE</scope>
    <source>
        <strain evidence="4">SGEP1_A5</strain>
    </source>
</reference>
<feature type="transmembrane region" description="Helical" evidence="2">
    <location>
        <begin position="181"/>
        <end position="198"/>
    </location>
</feature>
<evidence type="ECO:0000259" key="3">
    <source>
        <dbReference type="Pfam" id="PF02517"/>
    </source>
</evidence>
<feature type="transmembrane region" description="Helical" evidence="2">
    <location>
        <begin position="40"/>
        <end position="62"/>
    </location>
</feature>
<evidence type="ECO:0000313" key="4">
    <source>
        <dbReference type="EMBL" id="UQS87357.1"/>
    </source>
</evidence>
<dbReference type="GO" id="GO:0080120">
    <property type="term" value="P:CAAX-box protein maturation"/>
    <property type="evidence" value="ECO:0007669"/>
    <property type="project" value="UniProtKB-ARBA"/>
</dbReference>
<dbReference type="GO" id="GO:0004175">
    <property type="term" value="F:endopeptidase activity"/>
    <property type="evidence" value="ECO:0007669"/>
    <property type="project" value="UniProtKB-ARBA"/>
</dbReference>
<feature type="transmembrane region" description="Helical" evidence="2">
    <location>
        <begin position="210"/>
        <end position="227"/>
    </location>
</feature>
<keyword evidence="4" id="KW-0645">Protease</keyword>
<dbReference type="InterPro" id="IPR052710">
    <property type="entry name" value="CAAX_protease"/>
</dbReference>
<dbReference type="Proteomes" id="UP000831181">
    <property type="component" value="Chromosome"/>
</dbReference>
<keyword evidence="4" id="KW-0378">Hydrolase</keyword>
<comment type="similarity">
    <text evidence="1">Belongs to the UPF0177 family.</text>
</comment>
<dbReference type="EMBL" id="CP093361">
    <property type="protein sequence ID" value="UQS87357.1"/>
    <property type="molecule type" value="Genomic_DNA"/>
</dbReference>
<keyword evidence="2" id="KW-0472">Membrane</keyword>
<evidence type="ECO:0000313" key="5">
    <source>
        <dbReference type="Proteomes" id="UP000831181"/>
    </source>
</evidence>
<keyword evidence="2" id="KW-1133">Transmembrane helix</keyword>
<organism evidence="4 5">
    <name type="scientific">Nicoliella spurrieriana</name>
    <dbReference type="NCBI Taxonomy" id="2925830"/>
    <lineage>
        <taxon>Bacteria</taxon>
        <taxon>Bacillati</taxon>
        <taxon>Bacillota</taxon>
        <taxon>Bacilli</taxon>
        <taxon>Lactobacillales</taxon>
        <taxon>Lactobacillaceae</taxon>
        <taxon>Nicoliella</taxon>
    </lineage>
</organism>
<feature type="transmembrane region" description="Helical" evidence="2">
    <location>
        <begin position="83"/>
        <end position="106"/>
    </location>
</feature>
<feature type="transmembrane region" description="Helical" evidence="2">
    <location>
        <begin position="126"/>
        <end position="147"/>
    </location>
</feature>
<keyword evidence="5" id="KW-1185">Reference proteome</keyword>
<keyword evidence="4" id="KW-0482">Metalloprotease</keyword>
<feature type="domain" description="CAAX prenyl protease 2/Lysostaphin resistance protein A-like" evidence="3">
    <location>
        <begin position="128"/>
        <end position="217"/>
    </location>
</feature>
<gene>
    <name evidence="4" type="ORF">MOO44_04180</name>
</gene>
<keyword evidence="2" id="KW-0812">Transmembrane</keyword>
<name>A0A976RT55_9LACO</name>
<dbReference type="AlphaFoldDB" id="A0A976RT55"/>
<protein>
    <submittedName>
        <fullName evidence="4">CPBP family intramembrane metalloprotease</fullName>
    </submittedName>
</protein>
<accession>A0A976RT55</accession>
<feature type="transmembrane region" description="Helical" evidence="2">
    <location>
        <begin position="12"/>
        <end position="34"/>
    </location>
</feature>
<dbReference type="InterPro" id="IPR003675">
    <property type="entry name" value="Rce1/LyrA-like_dom"/>
</dbReference>
<dbReference type="PANTHER" id="PTHR36435">
    <property type="entry name" value="SLR1288 PROTEIN"/>
    <property type="match status" value="1"/>
</dbReference>
<dbReference type="Pfam" id="PF02517">
    <property type="entry name" value="Rce1-like"/>
    <property type="match status" value="1"/>
</dbReference>
<dbReference type="RefSeq" id="WP_260117163.1">
    <property type="nucleotide sequence ID" value="NZ_CP093361.1"/>
</dbReference>
<dbReference type="KEGG" id="lbe:MOO44_04180"/>
<dbReference type="GO" id="GO:0008237">
    <property type="term" value="F:metallopeptidase activity"/>
    <property type="evidence" value="ECO:0007669"/>
    <property type="project" value="UniProtKB-KW"/>
</dbReference>
<sequence length="228" mass="25592">MQKKLNVGDYINRICILVGMWFFIELIQLPVAFIARVDQIAAKLLLIVVYFGMYAGAIAIAWHYYRQYHPEPVGKMTRGNVMLVVIAYVLFMIFQAVMILLSNAVYHQASSENNDSIQRILSSSHLTMVVMLIGIVILSPIVEELVFRGMIVDGLFKTAPIIWPMLVSGVAFAMAHAFSNPFLFLAYGGMGATMVYLYRKTGTLKTNISFHMLNNLIASLGMLPLLFK</sequence>
<evidence type="ECO:0000256" key="2">
    <source>
        <dbReference type="SAM" id="Phobius"/>
    </source>
</evidence>
<proteinExistence type="inferred from homology"/>
<evidence type="ECO:0000256" key="1">
    <source>
        <dbReference type="ARBA" id="ARBA00009067"/>
    </source>
</evidence>
<dbReference type="PANTHER" id="PTHR36435:SF1">
    <property type="entry name" value="CAAX AMINO TERMINAL PROTEASE FAMILY PROTEIN"/>
    <property type="match status" value="1"/>
</dbReference>
<feature type="transmembrane region" description="Helical" evidence="2">
    <location>
        <begin position="154"/>
        <end position="175"/>
    </location>
</feature>